<dbReference type="Proteomes" id="UP000054342">
    <property type="component" value="Unassembled WGS sequence"/>
</dbReference>
<protein>
    <submittedName>
        <fullName evidence="1">Uncharacterized protein</fullName>
    </submittedName>
</protein>
<name>A0A0D2EUF8_9EURO</name>
<gene>
    <name evidence="1" type="ORF">PV05_03807</name>
</gene>
<dbReference type="EMBL" id="KN847318">
    <property type="protein sequence ID" value="KIW59353.1"/>
    <property type="molecule type" value="Genomic_DNA"/>
</dbReference>
<keyword evidence="2" id="KW-1185">Reference proteome</keyword>
<evidence type="ECO:0000313" key="1">
    <source>
        <dbReference type="EMBL" id="KIW59353.1"/>
    </source>
</evidence>
<organism evidence="1 2">
    <name type="scientific">Exophiala xenobiotica</name>
    <dbReference type="NCBI Taxonomy" id="348802"/>
    <lineage>
        <taxon>Eukaryota</taxon>
        <taxon>Fungi</taxon>
        <taxon>Dikarya</taxon>
        <taxon>Ascomycota</taxon>
        <taxon>Pezizomycotina</taxon>
        <taxon>Eurotiomycetes</taxon>
        <taxon>Chaetothyriomycetidae</taxon>
        <taxon>Chaetothyriales</taxon>
        <taxon>Herpotrichiellaceae</taxon>
        <taxon>Exophiala</taxon>
    </lineage>
</organism>
<proteinExistence type="predicted"/>
<accession>A0A0D2EUF8</accession>
<evidence type="ECO:0000313" key="2">
    <source>
        <dbReference type="Proteomes" id="UP000054342"/>
    </source>
</evidence>
<dbReference type="AlphaFoldDB" id="A0A0D2EUF8"/>
<dbReference type="HOGENOM" id="CLU_1019549_0_0_1"/>
<dbReference type="RefSeq" id="XP_013319937.1">
    <property type="nucleotide sequence ID" value="XM_013464483.1"/>
</dbReference>
<reference evidence="1 2" key="1">
    <citation type="submission" date="2015-01" db="EMBL/GenBank/DDBJ databases">
        <title>The Genome Sequence of Exophiala xenobiotica CBS118157.</title>
        <authorList>
            <consortium name="The Broad Institute Genomics Platform"/>
            <person name="Cuomo C."/>
            <person name="de Hoog S."/>
            <person name="Gorbushina A."/>
            <person name="Stielow B."/>
            <person name="Teixiera M."/>
            <person name="Abouelleil A."/>
            <person name="Chapman S.B."/>
            <person name="Priest M."/>
            <person name="Young S.K."/>
            <person name="Wortman J."/>
            <person name="Nusbaum C."/>
            <person name="Birren B."/>
        </authorList>
    </citation>
    <scope>NUCLEOTIDE SEQUENCE [LARGE SCALE GENOMIC DNA]</scope>
    <source>
        <strain evidence="1 2">CBS 118157</strain>
    </source>
</reference>
<sequence>MASTEEKECESAKSAAMLTELCVEQFNRRKALLEEGSSRREAMSLILRKLTKGDDNIEQALENARQKSLALAEAPLPTPVPAIGPPLTDFGLLNPVFAAPWEFVWDFEDHDGSGFFQTRKSVGGIIGFNLHANNASGSCAVAVGRRYRLPHPGLTSMRLSATLGLTYSYGNQAPLAHAHTRAWIGFFVAEFTPSGTVGAEVINQKINLWYLDTDDDFSSRQAFPLSISFPVDYRNEYEIWVRVGGDVYSSGIISAISYANLQVYIGSVSGQLG</sequence>
<dbReference type="GeneID" id="25325715"/>